<dbReference type="EMBL" id="AYZF01000017">
    <property type="protein sequence ID" value="KRN05365.1"/>
    <property type="molecule type" value="Genomic_DNA"/>
</dbReference>
<organism evidence="1 2">
    <name type="scientific">Liquorilactobacillus sucicola DSM 21376 = JCM 15457</name>
    <dbReference type="NCBI Taxonomy" id="1423806"/>
    <lineage>
        <taxon>Bacteria</taxon>
        <taxon>Bacillati</taxon>
        <taxon>Bacillota</taxon>
        <taxon>Bacilli</taxon>
        <taxon>Lactobacillales</taxon>
        <taxon>Lactobacillaceae</taxon>
        <taxon>Liquorilactobacillus</taxon>
    </lineage>
</organism>
<accession>A0A0R2DU83</accession>
<comment type="caution">
    <text evidence="1">The sequence shown here is derived from an EMBL/GenBank/DDBJ whole genome shotgun (WGS) entry which is preliminary data.</text>
</comment>
<dbReference type="eggNOG" id="COG2827">
    <property type="taxonomic scope" value="Bacteria"/>
</dbReference>
<gene>
    <name evidence="1" type="ORF">FD15_GL001918</name>
</gene>
<proteinExistence type="predicted"/>
<dbReference type="PATRIC" id="fig|1423806.3.peg.1952"/>
<dbReference type="AlphaFoldDB" id="A0A0R2DU83"/>
<protein>
    <recommendedName>
        <fullName evidence="3">GIY-YIG domain-containing protein</fullName>
    </recommendedName>
</protein>
<name>A0A0R2DU83_9LACO</name>
<evidence type="ECO:0000313" key="2">
    <source>
        <dbReference type="Proteomes" id="UP000050961"/>
    </source>
</evidence>
<sequence length="51" mass="5966">MIHYEVFEEKGQALQAEYAFKHQPRAKKIAYLNRCGVADLIPEHLTRHEKG</sequence>
<evidence type="ECO:0000313" key="1">
    <source>
        <dbReference type="EMBL" id="KRN05365.1"/>
    </source>
</evidence>
<evidence type="ECO:0008006" key="3">
    <source>
        <dbReference type="Google" id="ProtNLM"/>
    </source>
</evidence>
<dbReference type="STRING" id="1423806.FD15_GL001918"/>
<dbReference type="Proteomes" id="UP000050961">
    <property type="component" value="Unassembled WGS sequence"/>
</dbReference>
<keyword evidence="2" id="KW-1185">Reference proteome</keyword>
<reference evidence="1 2" key="1">
    <citation type="journal article" date="2015" name="Genome Announc.">
        <title>Expanding the biotechnology potential of lactobacilli through comparative genomics of 213 strains and associated genera.</title>
        <authorList>
            <person name="Sun Z."/>
            <person name="Harris H.M."/>
            <person name="McCann A."/>
            <person name="Guo C."/>
            <person name="Argimon S."/>
            <person name="Zhang W."/>
            <person name="Yang X."/>
            <person name="Jeffery I.B."/>
            <person name="Cooney J.C."/>
            <person name="Kagawa T.F."/>
            <person name="Liu W."/>
            <person name="Song Y."/>
            <person name="Salvetti E."/>
            <person name="Wrobel A."/>
            <person name="Rasinkangas P."/>
            <person name="Parkhill J."/>
            <person name="Rea M.C."/>
            <person name="O'Sullivan O."/>
            <person name="Ritari J."/>
            <person name="Douillard F.P."/>
            <person name="Paul Ross R."/>
            <person name="Yang R."/>
            <person name="Briner A.E."/>
            <person name="Felis G.E."/>
            <person name="de Vos W.M."/>
            <person name="Barrangou R."/>
            <person name="Klaenhammer T.R."/>
            <person name="Caufield P.W."/>
            <person name="Cui Y."/>
            <person name="Zhang H."/>
            <person name="O'Toole P.W."/>
        </authorList>
    </citation>
    <scope>NUCLEOTIDE SEQUENCE [LARGE SCALE GENOMIC DNA]</scope>
    <source>
        <strain evidence="1 2">DSM 21376</strain>
    </source>
</reference>